<sequence>MSKSPLDVNFSHIHSGTSSGNNFSCSSTSPVNMS</sequence>
<accession>A0A2P2QA08</accession>
<name>A0A2P2QA08_RHIMU</name>
<feature type="compositionally biased region" description="Low complexity" evidence="1">
    <location>
        <begin position="15"/>
        <end position="34"/>
    </location>
</feature>
<evidence type="ECO:0000256" key="1">
    <source>
        <dbReference type="SAM" id="MobiDB-lite"/>
    </source>
</evidence>
<evidence type="ECO:0000313" key="2">
    <source>
        <dbReference type="EMBL" id="MBX63830.1"/>
    </source>
</evidence>
<dbReference type="EMBL" id="GGEC01083346">
    <property type="protein sequence ID" value="MBX63830.1"/>
    <property type="molecule type" value="Transcribed_RNA"/>
</dbReference>
<feature type="region of interest" description="Disordered" evidence="1">
    <location>
        <begin position="1"/>
        <end position="34"/>
    </location>
</feature>
<proteinExistence type="predicted"/>
<reference evidence="2" key="1">
    <citation type="submission" date="2018-02" db="EMBL/GenBank/DDBJ databases">
        <title>Rhizophora mucronata_Transcriptome.</title>
        <authorList>
            <person name="Meera S.P."/>
            <person name="Sreeshan A."/>
            <person name="Augustine A."/>
        </authorList>
    </citation>
    <scope>NUCLEOTIDE SEQUENCE</scope>
    <source>
        <tissue evidence="2">Leaf</tissue>
    </source>
</reference>
<dbReference type="AlphaFoldDB" id="A0A2P2QA08"/>
<organism evidence="2">
    <name type="scientific">Rhizophora mucronata</name>
    <name type="common">Asiatic mangrove</name>
    <dbReference type="NCBI Taxonomy" id="61149"/>
    <lineage>
        <taxon>Eukaryota</taxon>
        <taxon>Viridiplantae</taxon>
        <taxon>Streptophyta</taxon>
        <taxon>Embryophyta</taxon>
        <taxon>Tracheophyta</taxon>
        <taxon>Spermatophyta</taxon>
        <taxon>Magnoliopsida</taxon>
        <taxon>eudicotyledons</taxon>
        <taxon>Gunneridae</taxon>
        <taxon>Pentapetalae</taxon>
        <taxon>rosids</taxon>
        <taxon>fabids</taxon>
        <taxon>Malpighiales</taxon>
        <taxon>Rhizophoraceae</taxon>
        <taxon>Rhizophora</taxon>
    </lineage>
</organism>
<protein>
    <submittedName>
        <fullName evidence="2">Uncharacterized protein</fullName>
    </submittedName>
</protein>